<organism evidence="2 3">
    <name type="scientific">Pieris macdunnoughi</name>
    <dbReference type="NCBI Taxonomy" id="345717"/>
    <lineage>
        <taxon>Eukaryota</taxon>
        <taxon>Metazoa</taxon>
        <taxon>Ecdysozoa</taxon>
        <taxon>Arthropoda</taxon>
        <taxon>Hexapoda</taxon>
        <taxon>Insecta</taxon>
        <taxon>Pterygota</taxon>
        <taxon>Neoptera</taxon>
        <taxon>Endopterygota</taxon>
        <taxon>Lepidoptera</taxon>
        <taxon>Glossata</taxon>
        <taxon>Ditrysia</taxon>
        <taxon>Papilionoidea</taxon>
        <taxon>Pieridae</taxon>
        <taxon>Pierinae</taxon>
        <taxon>Pieris</taxon>
    </lineage>
</organism>
<gene>
    <name evidence="2" type="ORF">PMACD_LOCUS5163</name>
</gene>
<dbReference type="SMART" id="SM00696">
    <property type="entry name" value="DM9"/>
    <property type="match status" value="2"/>
</dbReference>
<reference evidence="2" key="1">
    <citation type="submission" date="2021-02" db="EMBL/GenBank/DDBJ databases">
        <authorList>
            <person name="Steward A R."/>
        </authorList>
    </citation>
    <scope>NUCLEOTIDE SEQUENCE</scope>
</reference>
<dbReference type="PANTHER" id="PTHR31649:SF1">
    <property type="entry name" value="FARNESOIC ACID O-METHYL TRANSFERASE DOMAIN-CONTAINING PROTEIN"/>
    <property type="match status" value="1"/>
</dbReference>
<sequence>MSGSGDKDRKPFQPPPHEQPHGPPDYPRGPPYGGPGGPPYGGPPFGGPGGPPYAGYPPPPGVVYPPTVVMPMPVYPPPPHAYPPTHTYPPAYPHPQPQPPPEDPVNVIENDPPKSFGDSDVDWVPTSSHAAESLSSRVFVTGREGWDNSPLWTIRAHHNGNLIPGKLAIKHKVAYIPYAGKEVRVHNFEVLCTNPNKVRWIPSSNGSVAPGAIPAGNTDNAEPLYIGRVRHRGSLTPGKVHPSHNCCYISFDGSEVSYKNYEVLCIAGGGPPQGIARAVPL</sequence>
<name>A0A821QRG1_9NEOP</name>
<dbReference type="InterPro" id="IPR006616">
    <property type="entry name" value="DM9_repeat"/>
</dbReference>
<protein>
    <submittedName>
        <fullName evidence="2">Uncharacterized protein</fullName>
    </submittedName>
</protein>
<accession>A0A821QRG1</accession>
<dbReference type="Proteomes" id="UP000663880">
    <property type="component" value="Unassembled WGS sequence"/>
</dbReference>
<dbReference type="AlphaFoldDB" id="A0A821QRG1"/>
<feature type="compositionally biased region" description="Pro residues" evidence="1">
    <location>
        <begin position="12"/>
        <end position="62"/>
    </location>
</feature>
<feature type="compositionally biased region" description="Basic and acidic residues" evidence="1">
    <location>
        <begin position="1"/>
        <end position="11"/>
    </location>
</feature>
<feature type="region of interest" description="Disordered" evidence="1">
    <location>
        <begin position="1"/>
        <end position="62"/>
    </location>
</feature>
<proteinExistence type="predicted"/>
<dbReference type="Pfam" id="PF11901">
    <property type="entry name" value="DM9"/>
    <property type="match status" value="1"/>
</dbReference>
<keyword evidence="3" id="KW-1185">Reference proteome</keyword>
<dbReference type="OrthoDB" id="2142040at2759"/>
<evidence type="ECO:0000256" key="1">
    <source>
        <dbReference type="SAM" id="MobiDB-lite"/>
    </source>
</evidence>
<dbReference type="EMBL" id="CAJOBZ010000010">
    <property type="protein sequence ID" value="CAF4829576.1"/>
    <property type="molecule type" value="Genomic_DNA"/>
</dbReference>
<evidence type="ECO:0000313" key="3">
    <source>
        <dbReference type="Proteomes" id="UP000663880"/>
    </source>
</evidence>
<comment type="caution">
    <text evidence="2">The sequence shown here is derived from an EMBL/GenBank/DDBJ whole genome shotgun (WGS) entry which is preliminary data.</text>
</comment>
<dbReference type="PANTHER" id="PTHR31649">
    <property type="entry name" value="AGAP009604-PA"/>
    <property type="match status" value="1"/>
</dbReference>
<evidence type="ECO:0000313" key="2">
    <source>
        <dbReference type="EMBL" id="CAF4829576.1"/>
    </source>
</evidence>